<gene>
    <name evidence="3" type="ORF">PIB30_005466</name>
</gene>
<keyword evidence="1" id="KW-0175">Coiled coil</keyword>
<feature type="compositionally biased region" description="Polar residues" evidence="2">
    <location>
        <begin position="41"/>
        <end position="52"/>
    </location>
</feature>
<proteinExistence type="predicted"/>
<organism evidence="3 4">
    <name type="scientific">Stylosanthes scabra</name>
    <dbReference type="NCBI Taxonomy" id="79078"/>
    <lineage>
        <taxon>Eukaryota</taxon>
        <taxon>Viridiplantae</taxon>
        <taxon>Streptophyta</taxon>
        <taxon>Embryophyta</taxon>
        <taxon>Tracheophyta</taxon>
        <taxon>Spermatophyta</taxon>
        <taxon>Magnoliopsida</taxon>
        <taxon>eudicotyledons</taxon>
        <taxon>Gunneridae</taxon>
        <taxon>Pentapetalae</taxon>
        <taxon>rosids</taxon>
        <taxon>fabids</taxon>
        <taxon>Fabales</taxon>
        <taxon>Fabaceae</taxon>
        <taxon>Papilionoideae</taxon>
        <taxon>50 kb inversion clade</taxon>
        <taxon>dalbergioids sensu lato</taxon>
        <taxon>Dalbergieae</taxon>
        <taxon>Pterocarpus clade</taxon>
        <taxon>Stylosanthes</taxon>
    </lineage>
</organism>
<reference evidence="3 4" key="1">
    <citation type="journal article" date="2023" name="Plants (Basel)">
        <title>Bridging the Gap: Combining Genomics and Transcriptomics Approaches to Understand Stylosanthes scabra, an Orphan Legume from the Brazilian Caatinga.</title>
        <authorList>
            <person name="Ferreira-Neto J.R.C."/>
            <person name="da Silva M.D."/>
            <person name="Binneck E."/>
            <person name="de Melo N.F."/>
            <person name="da Silva R.H."/>
            <person name="de Melo A.L.T.M."/>
            <person name="Pandolfi V."/>
            <person name="Bustamante F.O."/>
            <person name="Brasileiro-Vidal A.C."/>
            <person name="Benko-Iseppon A.M."/>
        </authorList>
    </citation>
    <scope>NUCLEOTIDE SEQUENCE [LARGE SCALE GENOMIC DNA]</scope>
    <source>
        <tissue evidence="3">Leaves</tissue>
    </source>
</reference>
<feature type="region of interest" description="Disordered" evidence="2">
    <location>
        <begin position="467"/>
        <end position="493"/>
    </location>
</feature>
<feature type="compositionally biased region" description="Pro residues" evidence="2">
    <location>
        <begin position="210"/>
        <end position="229"/>
    </location>
</feature>
<feature type="compositionally biased region" description="Low complexity" evidence="2">
    <location>
        <begin position="257"/>
        <end position="281"/>
    </location>
</feature>
<feature type="compositionally biased region" description="Polar residues" evidence="2">
    <location>
        <begin position="194"/>
        <end position="203"/>
    </location>
</feature>
<dbReference type="PANTHER" id="PTHR33144:SF45">
    <property type="entry name" value="TRANSPOSASE TNP1_EN_SPM-LIKE DOMAIN-CONTAINING PROTEIN"/>
    <property type="match status" value="1"/>
</dbReference>
<evidence type="ECO:0000313" key="4">
    <source>
        <dbReference type="Proteomes" id="UP001341840"/>
    </source>
</evidence>
<dbReference type="PANTHER" id="PTHR33144">
    <property type="entry name" value="OS10G0409366 PROTEIN-RELATED"/>
    <property type="match status" value="1"/>
</dbReference>
<feature type="region of interest" description="Disordered" evidence="2">
    <location>
        <begin position="86"/>
        <end position="289"/>
    </location>
</feature>
<feature type="compositionally biased region" description="Low complexity" evidence="2">
    <location>
        <begin position="86"/>
        <end position="98"/>
    </location>
</feature>
<dbReference type="EMBL" id="JASCZI010241666">
    <property type="protein sequence ID" value="MED6204068.1"/>
    <property type="molecule type" value="Genomic_DNA"/>
</dbReference>
<comment type="caution">
    <text evidence="3">The sequence shown here is derived from an EMBL/GenBank/DDBJ whole genome shotgun (WGS) entry which is preliminary data.</text>
</comment>
<accession>A0ABU6Y5R8</accession>
<dbReference type="Pfam" id="PF03004">
    <property type="entry name" value="Transposase_24"/>
    <property type="match status" value="1"/>
</dbReference>
<evidence type="ECO:0000256" key="2">
    <source>
        <dbReference type="SAM" id="MobiDB-lite"/>
    </source>
</evidence>
<feature type="compositionally biased region" description="Polar residues" evidence="2">
    <location>
        <begin position="145"/>
        <end position="177"/>
    </location>
</feature>
<name>A0ABU6Y5R8_9FABA</name>
<dbReference type="Proteomes" id="UP001341840">
    <property type="component" value="Unassembled WGS sequence"/>
</dbReference>
<feature type="compositionally biased region" description="Basic and acidic residues" evidence="2">
    <location>
        <begin position="469"/>
        <end position="480"/>
    </location>
</feature>
<feature type="compositionally biased region" description="Polar residues" evidence="2">
    <location>
        <begin position="106"/>
        <end position="125"/>
    </location>
</feature>
<feature type="compositionally biased region" description="Basic residues" evidence="2">
    <location>
        <begin position="1"/>
        <end position="15"/>
    </location>
</feature>
<feature type="coiled-coil region" evidence="1">
    <location>
        <begin position="576"/>
        <end position="603"/>
    </location>
</feature>
<protein>
    <submittedName>
        <fullName evidence="3">Uncharacterized protein</fullName>
    </submittedName>
</protein>
<dbReference type="InterPro" id="IPR004252">
    <property type="entry name" value="Probable_transposase_24"/>
</dbReference>
<sequence length="643" mass="70586">MPRVGRFGRPRKRAGNKPSVEEPSSPLIDSPPPTQDPLTIDASSSSLPPSTWLDATSSAEALLQAPPATHSWLRLRQFLDAFSEVPPSSVGVGAPSSSQFPPPSTDARTLNQITSTLNDITTSMEAPSYAPPAIQTRPRSRQYRESPSQAPRHSTNAPPSTQASPPTDGTPSMETPSQVQQTIRTRLQRRQHMETPSQTQPPSTDAPPSIQAPPPSTDDPPSIQAPPPSTNATQPIQDPLDAPSSPQVPPPSFHAQPFTPTSSTSVDDTSSPESPSRAPPATGIHPRRRECKKKWTVDVIDASGATKVLHLKLKDLWKLRDGTKVVVPLDDSNQPVGEAGSLLAMAIARLGADFTALPICYKSWLKVPKHYKEEVYNSKIKEKFIINSNMAKKMVIGRIGDKWRANRNRTFRRYYDPKLSREQNYLHHPLNITRAQWIWFIDYRLDPNTDQMCKRNAEIRGRSAIVPRGEPKPLSRKQFEMEEDESEEPVGRGKVSVATHANVDGSFATEATKSSREKRIRSENGGSCPQAIPLDDSLGQVMGKESLGRVRGLGSGPCPTPAFRTKEDCCLNSDVLAKMQQEIADLRAQLEKETRSRIEFQKDVSLILQNVATPVMTPELAALLTPLLTRALQAASANARNGF</sequence>
<keyword evidence="4" id="KW-1185">Reference proteome</keyword>
<evidence type="ECO:0000256" key="1">
    <source>
        <dbReference type="SAM" id="Coils"/>
    </source>
</evidence>
<evidence type="ECO:0000313" key="3">
    <source>
        <dbReference type="EMBL" id="MED6204068.1"/>
    </source>
</evidence>
<feature type="region of interest" description="Disordered" evidence="2">
    <location>
        <begin position="1"/>
        <end position="52"/>
    </location>
</feature>